<dbReference type="Pfam" id="PF00571">
    <property type="entry name" value="CBS"/>
    <property type="match status" value="2"/>
</dbReference>
<dbReference type="Gene3D" id="1.10.3090.10">
    <property type="entry name" value="cca-adding enzyme, domain 2"/>
    <property type="match status" value="1"/>
</dbReference>
<dbReference type="PANTHER" id="PTHR47788">
    <property type="entry name" value="POLYA POLYMERASE"/>
    <property type="match status" value="1"/>
</dbReference>
<evidence type="ECO:0000259" key="13">
    <source>
        <dbReference type="PROSITE" id="PS51371"/>
    </source>
</evidence>
<reference evidence="15" key="1">
    <citation type="submission" date="2019-01" db="EMBL/GenBank/DDBJ databases">
        <title>Genomic analysis of Salicibibacter sp. NKC3-5.</title>
        <authorList>
            <person name="Oh Y.J."/>
        </authorList>
    </citation>
    <scope>NUCLEOTIDE SEQUENCE [LARGE SCALE GENOMIC DNA]</scope>
    <source>
        <strain evidence="15">NKC3-5</strain>
    </source>
</reference>
<proteinExistence type="inferred from homology"/>
<keyword evidence="11" id="KW-0129">CBS domain</keyword>
<dbReference type="PROSITE" id="PS51371">
    <property type="entry name" value="CBS"/>
    <property type="match status" value="2"/>
</dbReference>
<dbReference type="KEGG" id="sale:EPH95_06620"/>
<dbReference type="InterPro" id="IPR043519">
    <property type="entry name" value="NT_sf"/>
</dbReference>
<dbReference type="InterPro" id="IPR002646">
    <property type="entry name" value="PolA_pol_head_dom"/>
</dbReference>
<dbReference type="InterPro" id="IPR046342">
    <property type="entry name" value="CBS_dom_sf"/>
</dbReference>
<dbReference type="GO" id="GO:0016779">
    <property type="term" value="F:nucleotidyltransferase activity"/>
    <property type="evidence" value="ECO:0007669"/>
    <property type="project" value="UniProtKB-KW"/>
</dbReference>
<feature type="domain" description="CBS" evidence="13">
    <location>
        <begin position="387"/>
        <end position="442"/>
    </location>
</feature>
<keyword evidence="9" id="KW-0460">Magnesium</keyword>
<dbReference type="SUPFAM" id="SSF81301">
    <property type="entry name" value="Nucleotidyltransferase"/>
    <property type="match status" value="1"/>
</dbReference>
<protein>
    <submittedName>
        <fullName evidence="14">CBS domain-containing protein</fullName>
    </submittedName>
</protein>
<keyword evidence="4 12" id="KW-0808">Transferase</keyword>
<name>A0A514LGB9_9BACI</name>
<dbReference type="Pfam" id="PF01743">
    <property type="entry name" value="PolyA_pol"/>
    <property type="match status" value="1"/>
</dbReference>
<dbReference type="Gene3D" id="3.90.1640.10">
    <property type="entry name" value="inorganic pyrophosphatase (n-terminal core)"/>
    <property type="match status" value="1"/>
</dbReference>
<dbReference type="InterPro" id="IPR052390">
    <property type="entry name" value="tRNA_nt/polyA_polymerase"/>
</dbReference>
<gene>
    <name evidence="14" type="ORF">EPH95_06620</name>
</gene>
<evidence type="ECO:0000256" key="10">
    <source>
        <dbReference type="ARBA" id="ARBA00022884"/>
    </source>
</evidence>
<keyword evidence="7" id="KW-0479">Metal-binding</keyword>
<dbReference type="SMART" id="SM00116">
    <property type="entry name" value="CBS"/>
    <property type="match status" value="2"/>
</dbReference>
<evidence type="ECO:0000256" key="3">
    <source>
        <dbReference type="ARBA" id="ARBA00022555"/>
    </source>
</evidence>
<evidence type="ECO:0000256" key="12">
    <source>
        <dbReference type="RuleBase" id="RU003953"/>
    </source>
</evidence>
<dbReference type="GO" id="GO:0008033">
    <property type="term" value="P:tRNA processing"/>
    <property type="evidence" value="ECO:0007669"/>
    <property type="project" value="UniProtKB-KW"/>
</dbReference>
<evidence type="ECO:0000256" key="9">
    <source>
        <dbReference type="ARBA" id="ARBA00022842"/>
    </source>
</evidence>
<dbReference type="InterPro" id="IPR038763">
    <property type="entry name" value="DHH_sf"/>
</dbReference>
<dbReference type="InterPro" id="IPR000644">
    <property type="entry name" value="CBS_dom"/>
</dbReference>
<dbReference type="InterPro" id="IPR003156">
    <property type="entry name" value="DHHA1_dom"/>
</dbReference>
<evidence type="ECO:0000256" key="2">
    <source>
        <dbReference type="ARBA" id="ARBA00007265"/>
    </source>
</evidence>
<dbReference type="SUPFAM" id="SSF81891">
    <property type="entry name" value="Poly A polymerase C-terminal region-like"/>
    <property type="match status" value="1"/>
</dbReference>
<dbReference type="SUPFAM" id="SSF54631">
    <property type="entry name" value="CBS-domain pair"/>
    <property type="match status" value="1"/>
</dbReference>
<dbReference type="SUPFAM" id="SSF64182">
    <property type="entry name" value="DHH phosphoesterases"/>
    <property type="match status" value="1"/>
</dbReference>
<evidence type="ECO:0000313" key="15">
    <source>
        <dbReference type="Proteomes" id="UP000319756"/>
    </source>
</evidence>
<keyword evidence="5" id="KW-0819">tRNA processing</keyword>
<dbReference type="PANTHER" id="PTHR47788:SF1">
    <property type="entry name" value="A-ADDING TRNA NUCLEOTIDYLTRANSFERASE"/>
    <property type="match status" value="1"/>
</dbReference>
<feature type="domain" description="CBS" evidence="13">
    <location>
        <begin position="325"/>
        <end position="383"/>
    </location>
</feature>
<keyword evidence="6" id="KW-0548">Nucleotidyltransferase</keyword>
<evidence type="ECO:0000256" key="11">
    <source>
        <dbReference type="PROSITE-ProRule" id="PRU00703"/>
    </source>
</evidence>
<evidence type="ECO:0000313" key="14">
    <source>
        <dbReference type="EMBL" id="QDI90892.1"/>
    </source>
</evidence>
<dbReference type="Proteomes" id="UP000319756">
    <property type="component" value="Chromosome"/>
</dbReference>
<dbReference type="AlphaFoldDB" id="A0A514LGB9"/>
<evidence type="ECO:0000256" key="5">
    <source>
        <dbReference type="ARBA" id="ARBA00022694"/>
    </source>
</evidence>
<keyword evidence="15" id="KW-1185">Reference proteome</keyword>
<comment type="cofactor">
    <cofactor evidence="1">
        <name>Mg(2+)</name>
        <dbReference type="ChEBI" id="CHEBI:18420"/>
    </cofactor>
</comment>
<dbReference type="GO" id="GO:0000166">
    <property type="term" value="F:nucleotide binding"/>
    <property type="evidence" value="ECO:0007669"/>
    <property type="project" value="UniProtKB-KW"/>
</dbReference>
<evidence type="ECO:0000256" key="1">
    <source>
        <dbReference type="ARBA" id="ARBA00001946"/>
    </source>
</evidence>
<accession>A0A514LGB9</accession>
<dbReference type="GO" id="GO:0000049">
    <property type="term" value="F:tRNA binding"/>
    <property type="evidence" value="ECO:0007669"/>
    <property type="project" value="UniProtKB-KW"/>
</dbReference>
<dbReference type="InterPro" id="IPR032828">
    <property type="entry name" value="PolyA_RNA-bd"/>
</dbReference>
<evidence type="ECO:0000256" key="7">
    <source>
        <dbReference type="ARBA" id="ARBA00022723"/>
    </source>
</evidence>
<comment type="similarity">
    <text evidence="2 12">Belongs to the tRNA nucleotidyltransferase/poly(A) polymerase family.</text>
</comment>
<organism evidence="14 15">
    <name type="scientific">Salicibibacter halophilus</name>
    <dbReference type="NCBI Taxonomy" id="2502791"/>
    <lineage>
        <taxon>Bacteria</taxon>
        <taxon>Bacillati</taxon>
        <taxon>Bacillota</taxon>
        <taxon>Bacilli</taxon>
        <taxon>Bacillales</taxon>
        <taxon>Bacillaceae</taxon>
        <taxon>Salicibibacter</taxon>
    </lineage>
</organism>
<dbReference type="CDD" id="cd05398">
    <property type="entry name" value="NT_ClassII-CCAase"/>
    <property type="match status" value="1"/>
</dbReference>
<dbReference type="Gene3D" id="3.30.460.10">
    <property type="entry name" value="Beta Polymerase, domain 2"/>
    <property type="match status" value="1"/>
</dbReference>
<dbReference type="Gene3D" id="3.10.580.10">
    <property type="entry name" value="CBS-domain"/>
    <property type="match status" value="1"/>
</dbReference>
<sequence length="863" mass="97135">MVLPVFIRMTSRGGNMKIIAAHKNTDFDALASLVAAKKLHPDASILLPAKVSPNVKQYLAIYRDQFPYINENQISSEGIEKLILVDTYDPVRASNKFQEVPPASITVYDHHPESFDLPYPGETAAVGATITILLERIQTSEIILTDWERTLFALGLYTDTGSFTHEHTTSRDVRALLFLFKQGIALDVVNRFSDTSFSEEQKALLLQLLQQGEVHDVDGVSIMIGTFSADAFIDRLNLIVEKWLDLAEADACIAVTEMKNTIFVTARSEHPRVDVSKALAAIDGGGHPQAAAATIKDEGQAEVTAKLHAHLSEAVTPALVAKQMMSQPVKTVTPDTSTEEVRAEIRRYGHSGFPVQINGKLVGMISRRDVDKALHHGLGHAPVKGHMNEHVITCEANTTSEEVQKRMITHDIGRLPVLANNELIGIISRSDLLQLLHDKHYETKKKEKRNLTDNMTHALPADHFDLLKTIGHIADQKGVQAYLIGGIVRDLLLKRENEDMDIVIEGDGIAFADTAADQLDGELYTHNDFKTAKIILNNGQHVDVASARAEYYDAPAALPNVRFSNLREDLYRRDFTFNAMAIQLNEDAFGTLIDPFGGEKDLQEGQIRVLHNLSFIEDPTRILRAIRFELKFSYTLAADTERFAELAPSAISRLSADRIKAELLRLFSEVTAARTFKRLDALTLLGAFIPFAEWSRQTREMISILEDDQSLPENLYTFSRILPLFAFNGKLQHLTRFALTRAEKQLLNTFERLQTLDDTAFTSLGTLHENVHDVEETSLVIFEIYMKVFHQKKSTAIKRYRDKRRRMPSLLSGEDLRKLHMVPGPQYKRFLLQAENLWMDDSLKNRDEALQWLRNRNGGESDK</sequence>
<evidence type="ECO:0000256" key="8">
    <source>
        <dbReference type="ARBA" id="ARBA00022741"/>
    </source>
</evidence>
<dbReference type="Pfam" id="PF02272">
    <property type="entry name" value="DHHA1"/>
    <property type="match status" value="1"/>
</dbReference>
<keyword evidence="8" id="KW-0547">Nucleotide-binding</keyword>
<evidence type="ECO:0000256" key="4">
    <source>
        <dbReference type="ARBA" id="ARBA00022679"/>
    </source>
</evidence>
<dbReference type="EMBL" id="CP035485">
    <property type="protein sequence ID" value="QDI90892.1"/>
    <property type="molecule type" value="Genomic_DNA"/>
</dbReference>
<evidence type="ECO:0000256" key="6">
    <source>
        <dbReference type="ARBA" id="ARBA00022695"/>
    </source>
</evidence>
<dbReference type="GO" id="GO:0046872">
    <property type="term" value="F:metal ion binding"/>
    <property type="evidence" value="ECO:0007669"/>
    <property type="project" value="UniProtKB-KW"/>
</dbReference>
<dbReference type="Gene3D" id="3.10.310.30">
    <property type="match status" value="1"/>
</dbReference>
<keyword evidence="10 12" id="KW-0694">RNA-binding</keyword>
<dbReference type="CDD" id="cd04595">
    <property type="entry name" value="CBS_pair_DHH_polyA_Pol_assoc"/>
    <property type="match status" value="1"/>
</dbReference>
<dbReference type="Pfam" id="PF12627">
    <property type="entry name" value="PolyA_pol_RNAbd"/>
    <property type="match status" value="1"/>
</dbReference>
<keyword evidence="3" id="KW-0820">tRNA-binding</keyword>